<dbReference type="AlphaFoldDB" id="A0A164IX96"/>
<keyword evidence="7" id="KW-1185">Reference proteome</keyword>
<dbReference type="GO" id="GO:0004568">
    <property type="term" value="F:chitinase activity"/>
    <property type="evidence" value="ECO:0007669"/>
    <property type="project" value="UniProtKB-ARBA"/>
</dbReference>
<dbReference type="GO" id="GO:0008061">
    <property type="term" value="F:chitin binding"/>
    <property type="evidence" value="ECO:0007669"/>
    <property type="project" value="TreeGrafter"/>
</dbReference>
<dbReference type="Proteomes" id="UP000076858">
    <property type="component" value="Unassembled WGS sequence"/>
</dbReference>
<evidence type="ECO:0000313" key="7">
    <source>
        <dbReference type="Proteomes" id="UP000076858"/>
    </source>
</evidence>
<gene>
    <name evidence="6" type="ORF">APZ42_001523</name>
</gene>
<keyword evidence="2 3" id="KW-0326">Glycosidase</keyword>
<dbReference type="GO" id="GO:0006032">
    <property type="term" value="P:chitin catabolic process"/>
    <property type="evidence" value="ECO:0007669"/>
    <property type="project" value="UniProtKB-ARBA"/>
</dbReference>
<evidence type="ECO:0000256" key="1">
    <source>
        <dbReference type="ARBA" id="ARBA00022801"/>
    </source>
</evidence>
<evidence type="ECO:0000256" key="2">
    <source>
        <dbReference type="ARBA" id="ARBA00023295"/>
    </source>
</evidence>
<dbReference type="GO" id="GO:0005576">
    <property type="term" value="C:extracellular region"/>
    <property type="evidence" value="ECO:0007669"/>
    <property type="project" value="TreeGrafter"/>
</dbReference>
<dbReference type="PROSITE" id="PS01095">
    <property type="entry name" value="GH18_1"/>
    <property type="match status" value="1"/>
</dbReference>
<keyword evidence="1 3" id="KW-0378">Hydrolase</keyword>
<dbReference type="GO" id="GO:0005975">
    <property type="term" value="P:carbohydrate metabolic process"/>
    <property type="evidence" value="ECO:0007669"/>
    <property type="project" value="InterPro"/>
</dbReference>
<protein>
    <submittedName>
        <fullName evidence="6">Chitotriosidase-1</fullName>
    </submittedName>
</protein>
<dbReference type="Gene3D" id="3.20.20.80">
    <property type="entry name" value="Glycosidases"/>
    <property type="match status" value="1"/>
</dbReference>
<feature type="non-terminal residue" evidence="6">
    <location>
        <position position="94"/>
    </location>
</feature>
<dbReference type="InterPro" id="IPR017853">
    <property type="entry name" value="GH"/>
</dbReference>
<dbReference type="InterPro" id="IPR001223">
    <property type="entry name" value="Glyco_hydro18_cat"/>
</dbReference>
<evidence type="ECO:0000256" key="3">
    <source>
        <dbReference type="RuleBase" id="RU000489"/>
    </source>
</evidence>
<proteinExistence type="inferred from homology"/>
<reference evidence="6 7" key="1">
    <citation type="submission" date="2016-03" db="EMBL/GenBank/DDBJ databases">
        <title>EvidentialGene: Evidence-directed Construction of Genes on Genomes.</title>
        <authorList>
            <person name="Gilbert D.G."/>
            <person name="Choi J.-H."/>
            <person name="Mockaitis K."/>
            <person name="Colbourne J."/>
            <person name="Pfrender M."/>
        </authorList>
    </citation>
    <scope>NUCLEOTIDE SEQUENCE [LARGE SCALE GENOMIC DNA]</scope>
    <source>
        <strain evidence="6 7">Xinb3</strain>
        <tissue evidence="6">Complete organism</tissue>
    </source>
</reference>
<dbReference type="Pfam" id="PF00704">
    <property type="entry name" value="Glyco_hydro_18"/>
    <property type="match status" value="1"/>
</dbReference>
<evidence type="ECO:0000313" key="6">
    <source>
        <dbReference type="EMBL" id="KZS01725.1"/>
    </source>
</evidence>
<feature type="domain" description="GH18" evidence="5">
    <location>
        <begin position="1"/>
        <end position="94"/>
    </location>
</feature>
<dbReference type="STRING" id="35525.A0A164IX96"/>
<comment type="similarity">
    <text evidence="4">Belongs to the glycosyl hydrolase 18 family.</text>
</comment>
<dbReference type="PANTHER" id="PTHR11177:SF360">
    <property type="entry name" value="CHITINASE 4-RELATED"/>
    <property type="match status" value="1"/>
</dbReference>
<dbReference type="InterPro" id="IPR001579">
    <property type="entry name" value="Glyco_hydro_18_chit_AS"/>
</dbReference>
<sequence>NGFVFFQMVSDPAKRATFLNSVVSFIQKYNFDGLDFDWEYPASRGGVPADKENYISMIRELKNAFAPYGWLLTAAVSPGKSTIDAAYDIPALAG</sequence>
<dbReference type="InterPro" id="IPR050314">
    <property type="entry name" value="Glycosyl_Hydrlase_18"/>
</dbReference>
<evidence type="ECO:0000256" key="4">
    <source>
        <dbReference type="RuleBase" id="RU004453"/>
    </source>
</evidence>
<dbReference type="PROSITE" id="PS51910">
    <property type="entry name" value="GH18_2"/>
    <property type="match status" value="1"/>
</dbReference>
<name>A0A164IX96_9CRUS</name>
<dbReference type="SUPFAM" id="SSF51445">
    <property type="entry name" value="(Trans)glycosidases"/>
    <property type="match status" value="1"/>
</dbReference>
<dbReference type="EMBL" id="LRGB01006238">
    <property type="protein sequence ID" value="KZS01725.1"/>
    <property type="molecule type" value="Genomic_DNA"/>
</dbReference>
<dbReference type="PANTHER" id="PTHR11177">
    <property type="entry name" value="CHITINASE"/>
    <property type="match status" value="1"/>
</dbReference>
<comment type="caution">
    <text evidence="6">The sequence shown here is derived from an EMBL/GenBank/DDBJ whole genome shotgun (WGS) entry which is preliminary data.</text>
</comment>
<accession>A0A164IX96</accession>
<organism evidence="6 7">
    <name type="scientific">Daphnia magna</name>
    <dbReference type="NCBI Taxonomy" id="35525"/>
    <lineage>
        <taxon>Eukaryota</taxon>
        <taxon>Metazoa</taxon>
        <taxon>Ecdysozoa</taxon>
        <taxon>Arthropoda</taxon>
        <taxon>Crustacea</taxon>
        <taxon>Branchiopoda</taxon>
        <taxon>Diplostraca</taxon>
        <taxon>Cladocera</taxon>
        <taxon>Anomopoda</taxon>
        <taxon>Daphniidae</taxon>
        <taxon>Daphnia</taxon>
    </lineage>
</organism>
<evidence type="ECO:0000259" key="5">
    <source>
        <dbReference type="PROSITE" id="PS51910"/>
    </source>
</evidence>
<feature type="non-terminal residue" evidence="6">
    <location>
        <position position="1"/>
    </location>
</feature>